<feature type="compositionally biased region" description="Polar residues" evidence="1">
    <location>
        <begin position="161"/>
        <end position="200"/>
    </location>
</feature>
<feature type="compositionally biased region" description="Basic and acidic residues" evidence="1">
    <location>
        <begin position="209"/>
        <end position="256"/>
    </location>
</feature>
<feature type="domain" description="Thioredoxin" evidence="2">
    <location>
        <begin position="264"/>
        <end position="379"/>
    </location>
</feature>
<feature type="region of interest" description="Disordered" evidence="1">
    <location>
        <begin position="1"/>
        <end position="39"/>
    </location>
</feature>
<dbReference type="PROSITE" id="PS00194">
    <property type="entry name" value="THIOREDOXIN_1"/>
    <property type="match status" value="1"/>
</dbReference>
<dbReference type="SUPFAM" id="SSF52833">
    <property type="entry name" value="Thioredoxin-like"/>
    <property type="match status" value="1"/>
</dbReference>
<dbReference type="PANTHER" id="PTHR10438">
    <property type="entry name" value="THIOREDOXIN"/>
    <property type="match status" value="1"/>
</dbReference>
<keyword evidence="3" id="KW-1185">Reference proteome</keyword>
<dbReference type="RefSeq" id="XP_012930679.1">
    <property type="nucleotide sequence ID" value="XM_013075225.2"/>
</dbReference>
<dbReference type="InterPro" id="IPR036249">
    <property type="entry name" value="Thioredoxin-like_sf"/>
</dbReference>
<dbReference type="InterPro" id="IPR013766">
    <property type="entry name" value="Thioredoxin_domain"/>
</dbReference>
<dbReference type="Pfam" id="PF00085">
    <property type="entry name" value="Thioredoxin"/>
    <property type="match status" value="1"/>
</dbReference>
<name>A0AAX6R015_HETGA</name>
<proteinExistence type="predicted"/>
<feature type="region of interest" description="Disordered" evidence="1">
    <location>
        <begin position="69"/>
        <end position="256"/>
    </location>
</feature>
<dbReference type="CTD" id="84203"/>
<dbReference type="InterPro" id="IPR050620">
    <property type="entry name" value="Thioredoxin_H-type-like"/>
</dbReference>
<feature type="compositionally biased region" description="Basic and acidic residues" evidence="1">
    <location>
        <begin position="128"/>
        <end position="139"/>
    </location>
</feature>
<evidence type="ECO:0000256" key="1">
    <source>
        <dbReference type="SAM" id="MobiDB-lite"/>
    </source>
</evidence>
<dbReference type="CDD" id="cd02947">
    <property type="entry name" value="TRX_family"/>
    <property type="match status" value="1"/>
</dbReference>
<dbReference type="InterPro" id="IPR017937">
    <property type="entry name" value="Thioredoxin_CS"/>
</dbReference>
<organism evidence="3 4">
    <name type="scientific">Heterocephalus glaber</name>
    <name type="common">Naked mole rat</name>
    <dbReference type="NCBI Taxonomy" id="10181"/>
    <lineage>
        <taxon>Eukaryota</taxon>
        <taxon>Metazoa</taxon>
        <taxon>Chordata</taxon>
        <taxon>Craniata</taxon>
        <taxon>Vertebrata</taxon>
        <taxon>Euteleostomi</taxon>
        <taxon>Mammalia</taxon>
        <taxon>Eutheria</taxon>
        <taxon>Euarchontoglires</taxon>
        <taxon>Glires</taxon>
        <taxon>Rodentia</taxon>
        <taxon>Hystricomorpha</taxon>
        <taxon>Bathyergidae</taxon>
        <taxon>Heterocephalus</taxon>
    </lineage>
</organism>
<dbReference type="PANTHER" id="PTHR10438:SF107">
    <property type="entry name" value="THIOREDOXIN DOMAIN-CONTAINING PROTEIN 2"/>
    <property type="match status" value="1"/>
</dbReference>
<evidence type="ECO:0000313" key="4">
    <source>
        <dbReference type="RefSeq" id="XP_012930679.1"/>
    </source>
</evidence>
<sequence>MEMENVQAGAPGKPETKLDPQEETQESDPRENPLQVPSGNVALLLPEFLDRAQAKGKAAFLPVVSNTLHTSTEESEFPQKGSDVPKFPANITHYKKGNISGSSAKTKHSNTKSLAKITQAKQGNIPKSSEKTIQSKEDDVPTSSEGMTQPRERDVLKSSEKSSQFKPGNILKSSANTILSKHSNIPKSLAKNTQPKQGNSPKFLASTIHPKDGDISRSSEETTQPKDGDILKSSEETTQPRESDISKSSEETTQPKEDALLKLKKESVESPEKNAVKVIMGKEHFEEALREARERLVVMDFSATWCGPCRSIRPRFHFLSLKHSDVMFLEVDADDCEALVKDCEVVCLPTFHFYEKEEKVGELCGAQNAKLEAIITELK</sequence>
<accession>A0AAX6R015</accession>
<dbReference type="KEGG" id="hgl:101718706"/>
<protein>
    <submittedName>
        <fullName evidence="4">Thioredoxin domain-containing protein 2</fullName>
    </submittedName>
</protein>
<dbReference type="Proteomes" id="UP000694906">
    <property type="component" value="Unplaced"/>
</dbReference>
<evidence type="ECO:0000259" key="2">
    <source>
        <dbReference type="PROSITE" id="PS51352"/>
    </source>
</evidence>
<dbReference type="Gene3D" id="3.40.30.10">
    <property type="entry name" value="Glutaredoxin"/>
    <property type="match status" value="1"/>
</dbReference>
<dbReference type="AlphaFoldDB" id="A0AAX6R015"/>
<dbReference type="GeneID" id="101718706"/>
<dbReference type="PROSITE" id="PS51352">
    <property type="entry name" value="THIOREDOXIN_2"/>
    <property type="match status" value="1"/>
</dbReference>
<reference evidence="4" key="1">
    <citation type="submission" date="2025-08" db="UniProtKB">
        <authorList>
            <consortium name="RefSeq"/>
        </authorList>
    </citation>
    <scope>IDENTIFICATION</scope>
</reference>
<feature type="compositionally biased region" description="Basic and acidic residues" evidence="1">
    <location>
        <begin position="150"/>
        <end position="160"/>
    </location>
</feature>
<evidence type="ECO:0000313" key="3">
    <source>
        <dbReference type="Proteomes" id="UP000694906"/>
    </source>
</evidence>
<gene>
    <name evidence="4" type="primary">Txndc2</name>
</gene>